<keyword evidence="14" id="KW-0333">Golgi apparatus</keyword>
<comment type="similarity">
    <text evidence="4">Belongs to the VPS35 family.</text>
</comment>
<evidence type="ECO:0000256" key="13">
    <source>
        <dbReference type="ARBA" id="ARBA00022927"/>
    </source>
</evidence>
<dbReference type="GO" id="GO:0006886">
    <property type="term" value="P:intracellular protein transport"/>
    <property type="evidence" value="ECO:0007669"/>
    <property type="project" value="TreeGrafter"/>
</dbReference>
<dbReference type="SUPFAM" id="SSF48371">
    <property type="entry name" value="ARM repeat"/>
    <property type="match status" value="1"/>
</dbReference>
<evidence type="ECO:0000256" key="6">
    <source>
        <dbReference type="ARBA" id="ARBA00022448"/>
    </source>
</evidence>
<feature type="compositionally biased region" description="Basic and acidic residues" evidence="16">
    <location>
        <begin position="185"/>
        <end position="194"/>
    </location>
</feature>
<dbReference type="PROSITE" id="PS00108">
    <property type="entry name" value="PROTEIN_KINASE_ST"/>
    <property type="match status" value="1"/>
</dbReference>
<dbReference type="GO" id="GO:0005524">
    <property type="term" value="F:ATP binding"/>
    <property type="evidence" value="ECO:0007669"/>
    <property type="project" value="UniProtKB-KW"/>
</dbReference>
<comment type="subcellular location">
    <subcellularLocation>
        <location evidence="3">Cytoplasm</location>
    </subcellularLocation>
    <subcellularLocation>
        <location evidence="2">Golgi apparatus membrane</location>
    </subcellularLocation>
    <subcellularLocation>
        <location evidence="1">Membrane</location>
        <topology evidence="1">Peripheral membrane protein</topology>
    </subcellularLocation>
</comment>
<evidence type="ECO:0000256" key="12">
    <source>
        <dbReference type="ARBA" id="ARBA00022840"/>
    </source>
</evidence>
<dbReference type="EMBL" id="QBIY01012749">
    <property type="protein sequence ID" value="RXN17354.1"/>
    <property type="molecule type" value="Genomic_DNA"/>
</dbReference>
<feature type="compositionally biased region" description="Polar residues" evidence="16">
    <location>
        <begin position="195"/>
        <end position="209"/>
    </location>
</feature>
<evidence type="ECO:0000256" key="4">
    <source>
        <dbReference type="ARBA" id="ARBA00006536"/>
    </source>
</evidence>
<keyword evidence="13" id="KW-0653">Protein transport</keyword>
<feature type="compositionally biased region" description="Polar residues" evidence="16">
    <location>
        <begin position="220"/>
        <end position="237"/>
    </location>
</feature>
<keyword evidence="15" id="KW-0472">Membrane</keyword>
<keyword evidence="6" id="KW-0813">Transport</keyword>
<comment type="similarity">
    <text evidence="5">Belongs to the protein kinase superfamily. CAMK Ser/Thr protein kinase family.</text>
</comment>
<dbReference type="GO" id="GO:0030906">
    <property type="term" value="C:retromer, cargo-selective complex"/>
    <property type="evidence" value="ECO:0007669"/>
    <property type="project" value="InterPro"/>
</dbReference>
<dbReference type="InterPro" id="IPR000719">
    <property type="entry name" value="Prot_kinase_dom"/>
</dbReference>
<dbReference type="Proteomes" id="UP000290572">
    <property type="component" value="Unassembled WGS sequence"/>
</dbReference>
<evidence type="ECO:0000256" key="14">
    <source>
        <dbReference type="ARBA" id="ARBA00023034"/>
    </source>
</evidence>
<dbReference type="InterPro" id="IPR042491">
    <property type="entry name" value="Vps35_C"/>
</dbReference>
<evidence type="ECO:0000256" key="1">
    <source>
        <dbReference type="ARBA" id="ARBA00004170"/>
    </source>
</evidence>
<keyword evidence="7" id="KW-0963">Cytoplasm</keyword>
<dbReference type="Gene3D" id="1.25.40.660">
    <property type="entry name" value="Vacuolar protein sorting-associated protein 35, helical subcomplex Vps35-C"/>
    <property type="match status" value="2"/>
</dbReference>
<evidence type="ECO:0000256" key="2">
    <source>
        <dbReference type="ARBA" id="ARBA00004394"/>
    </source>
</evidence>
<dbReference type="FunFam" id="1.10.510.10:FF:000135">
    <property type="entry name" value="Putative myosin light chain kinase 3"/>
    <property type="match status" value="1"/>
</dbReference>
<comment type="caution">
    <text evidence="18">The sequence shown here is derived from an EMBL/GenBank/DDBJ whole genome shotgun (WGS) entry which is preliminary data.</text>
</comment>
<evidence type="ECO:0000256" key="9">
    <source>
        <dbReference type="ARBA" id="ARBA00022679"/>
    </source>
</evidence>
<keyword evidence="12" id="KW-0067">ATP-binding</keyword>
<keyword evidence="11" id="KW-0418">Kinase</keyword>
<dbReference type="GO" id="GO:0004674">
    <property type="term" value="F:protein serine/threonine kinase activity"/>
    <property type="evidence" value="ECO:0007669"/>
    <property type="project" value="UniProtKB-KW"/>
</dbReference>
<keyword evidence="19" id="KW-1185">Reference proteome</keyword>
<feature type="domain" description="Protein kinase" evidence="17">
    <location>
        <begin position="458"/>
        <end position="714"/>
    </location>
</feature>
<evidence type="ECO:0000256" key="10">
    <source>
        <dbReference type="ARBA" id="ARBA00022741"/>
    </source>
</evidence>
<evidence type="ECO:0000256" key="7">
    <source>
        <dbReference type="ARBA" id="ARBA00022490"/>
    </source>
</evidence>
<dbReference type="InterPro" id="IPR011009">
    <property type="entry name" value="Kinase-like_dom_sf"/>
</dbReference>
<dbReference type="InterPro" id="IPR005378">
    <property type="entry name" value="Vps35"/>
</dbReference>
<sequence>MSKQATLATCIAKMYEGSRLENSGTPSGTVKKQSPTLIGSLSNVEVKLNSLEGKVEQIERTQTEVLHKLTSLCQGMEALERSLMQHKQGAQEINVIKNGQRESNKLPLLTEVRSLCGETVDLLHNLKHESQQQRKKIESMESSLSILEKVFGYVGDAFRNSKIVEFILNGVVPWRKQGLLDRVEEEKNKPDDNSIKPNNSFCHQSTQTSKEVKEVISAETELQQPQVTDPTGPSSLPSPEALTGESEPLILVSTGETSKALRKAKEVTVKSRAPKLVQTFAPAVQLEAEENDIYYAPKQETDSSAAAPANAECVTVTTTKVEKDLTLQQERALEQADASQVGVKALLESIVTEQQVKPEVEVLQVGDETSLKPSVPGQQQLEKNVPHKPLLYTKEPVNKDAKVKSQHKEIVEKVTPVSKDDERKTESEPAGKKIENETIEEILESEAIKNCVATSPQKTAVVEGGKAKSSPLKKSESQLLVIGLTLAAKIIKVRGMKERDEVKNEIGVMNQLNHANLIQLYDAFESRTNLTLIMEYVEGGELFERIIDENYHLTELDAIVFTRQICEGVQYLHQQYILHLDLKPENILCVSSTGNQIKIIDFGLARKYRPREKLKVNFGTPEFLAPEVVNYDFVSFPTDMWSVGVITYMLLSGLSPFMGDNDTETMNNILHTNWEFDAEAFENVSEEAKDFISSLLVSAKCRMSASGCMKHSWLNNLEDKAKMYKVRLKSQMRLHRYLAAHRQWKPTTQQSPQDEQEKLLDEAVQAVKVQSFQMKRCLDKNKLMDALKHASNMLGELRTSMLSPKSYYELYMAISDELHYLEVYLTDEFAKGRKVADLYELVQYAGNIIPRLYLLITVGVVYVRSFPQSRKDILKDLVEMCRGVQHPLRGLFLRNYLLQCTRNILPDDGEQAEYDTPEEMTGDINDSIDFVLLNFAEMNKLWVRMQHQGHSRDREKREKERQELRILVGTNLVRLSQLEGVNVEKYKQIVLSGILEQVVNCRDSLAQEYLMECIIQVFPDEFHLQTLNPFLRSCAELHQNVNVKNIIIALIDRLALFAHREDGPGIPAEIKLFDIFSQQVATVIQSRQDMPSEDVVSLQVSLINLAMKCYPERVDYVDKVLESTVEIFNKLNLEHIATSSAVSKELTRLLKIPVDTYNNILTVLQLKHFPPLFEYFDYESRKSMSCYVLSNILDYNTTIVAQDQVDAILNLVSTLIQDQPDQPAEDPDPEDFAEEQSLVGRFIHLLHSDDPDQQYLDDKWEKKCQKIFSFAHQTISALIKAELAELPLRLFLQGALAAGEIGFENHETVAYEFMSQAFSLYEDEISDSKAQLAAITLIIGTFERTRCFSEENHEPLRTQCALAASKLLKKPDQCRAVSICAHLFWSGRNTDKGGEEICDGRRVMECLKKALKIANQCMDPSLQVQLFIEILNRYICFYERENDAVTVQVLNQLIQKIREDLPNLEASEETEQINKHFHNTLEHLRLQRESPESEGPAYEGLVL</sequence>
<dbReference type="InterPro" id="IPR016024">
    <property type="entry name" value="ARM-type_fold"/>
</dbReference>
<dbReference type="SUPFAM" id="SSF56112">
    <property type="entry name" value="Protein kinase-like (PK-like)"/>
    <property type="match status" value="1"/>
</dbReference>
<dbReference type="GO" id="GO:0005829">
    <property type="term" value="C:cytosol"/>
    <property type="evidence" value="ECO:0007669"/>
    <property type="project" value="GOC"/>
</dbReference>
<name>A0A498MDH6_LABRO</name>
<dbReference type="Gene3D" id="1.10.510.10">
    <property type="entry name" value="Transferase(Phosphotransferase) domain 1"/>
    <property type="match status" value="1"/>
</dbReference>
<evidence type="ECO:0000256" key="16">
    <source>
        <dbReference type="SAM" id="MobiDB-lite"/>
    </source>
</evidence>
<dbReference type="FunFam" id="1.25.40.660:FF:000003">
    <property type="entry name" value="Vacuolar protein sorting-associated protein 35"/>
    <property type="match status" value="1"/>
</dbReference>
<keyword evidence="8" id="KW-0723">Serine/threonine-protein kinase</keyword>
<dbReference type="SMART" id="SM00220">
    <property type="entry name" value="S_TKc"/>
    <property type="match status" value="1"/>
</dbReference>
<dbReference type="Gene3D" id="3.30.200.20">
    <property type="entry name" value="Phosphorylase Kinase, domain 1"/>
    <property type="match status" value="1"/>
</dbReference>
<evidence type="ECO:0000256" key="11">
    <source>
        <dbReference type="ARBA" id="ARBA00022777"/>
    </source>
</evidence>
<evidence type="ECO:0007829" key="20">
    <source>
        <dbReference type="PeptideAtlas" id="A0A498MDH6"/>
    </source>
</evidence>
<dbReference type="PROSITE" id="PS50011">
    <property type="entry name" value="PROTEIN_KINASE_DOM"/>
    <property type="match status" value="1"/>
</dbReference>
<dbReference type="Pfam" id="PF00069">
    <property type="entry name" value="Pkinase"/>
    <property type="match status" value="1"/>
</dbReference>
<evidence type="ECO:0000313" key="18">
    <source>
        <dbReference type="EMBL" id="RXN17354.1"/>
    </source>
</evidence>
<evidence type="ECO:0000259" key="17">
    <source>
        <dbReference type="PROSITE" id="PS50011"/>
    </source>
</evidence>
<dbReference type="GO" id="GO:0000139">
    <property type="term" value="C:Golgi membrane"/>
    <property type="evidence" value="ECO:0007669"/>
    <property type="project" value="UniProtKB-SubCell"/>
</dbReference>
<evidence type="ECO:0000256" key="5">
    <source>
        <dbReference type="ARBA" id="ARBA00006692"/>
    </source>
</evidence>
<dbReference type="GO" id="GO:0005770">
    <property type="term" value="C:late endosome"/>
    <property type="evidence" value="ECO:0007669"/>
    <property type="project" value="TreeGrafter"/>
</dbReference>
<evidence type="ECO:0000256" key="15">
    <source>
        <dbReference type="ARBA" id="ARBA00023136"/>
    </source>
</evidence>
<keyword evidence="9" id="KW-0808">Transferase</keyword>
<keyword evidence="10" id="KW-0547">Nucleotide-binding</keyword>
<evidence type="ECO:0000256" key="8">
    <source>
        <dbReference type="ARBA" id="ARBA00022527"/>
    </source>
</evidence>
<protein>
    <submittedName>
        <fullName evidence="18">Vacuolar sorting-associated 35</fullName>
    </submittedName>
</protein>
<organism evidence="18 19">
    <name type="scientific">Labeo rohita</name>
    <name type="common">Indian major carp</name>
    <name type="synonym">Cyprinus rohita</name>
    <dbReference type="NCBI Taxonomy" id="84645"/>
    <lineage>
        <taxon>Eukaryota</taxon>
        <taxon>Metazoa</taxon>
        <taxon>Chordata</taxon>
        <taxon>Craniata</taxon>
        <taxon>Vertebrata</taxon>
        <taxon>Euteleostomi</taxon>
        <taxon>Actinopterygii</taxon>
        <taxon>Neopterygii</taxon>
        <taxon>Teleostei</taxon>
        <taxon>Ostariophysi</taxon>
        <taxon>Cypriniformes</taxon>
        <taxon>Cyprinidae</taxon>
        <taxon>Labeoninae</taxon>
        <taxon>Labeonini</taxon>
        <taxon>Labeo</taxon>
    </lineage>
</organism>
<accession>A0A498MDH6</accession>
<dbReference type="STRING" id="84645.A0A498MDH6"/>
<keyword evidence="20" id="KW-1267">Proteomics identification</keyword>
<evidence type="ECO:0000313" key="19">
    <source>
        <dbReference type="Proteomes" id="UP000290572"/>
    </source>
</evidence>
<dbReference type="InterPro" id="IPR008271">
    <property type="entry name" value="Ser/Thr_kinase_AS"/>
</dbReference>
<evidence type="ECO:0000256" key="3">
    <source>
        <dbReference type="ARBA" id="ARBA00004496"/>
    </source>
</evidence>
<dbReference type="GO" id="GO:0042147">
    <property type="term" value="P:retrograde transport, endosome to Golgi"/>
    <property type="evidence" value="ECO:0007669"/>
    <property type="project" value="InterPro"/>
</dbReference>
<gene>
    <name evidence="18" type="ORF">ROHU_027034</name>
</gene>
<dbReference type="Pfam" id="PF03635">
    <property type="entry name" value="Vps35"/>
    <property type="match status" value="2"/>
</dbReference>
<dbReference type="PANTHER" id="PTHR11099:SF0">
    <property type="entry name" value="VACUOLAR PROTEIN SORTING-ASSOCIATED PROTEIN 35"/>
    <property type="match status" value="1"/>
</dbReference>
<proteinExistence type="evidence at protein level"/>
<reference evidence="18 19" key="1">
    <citation type="submission" date="2018-03" db="EMBL/GenBank/DDBJ databases">
        <title>Draft genome sequence of Rohu Carp (Labeo rohita).</title>
        <authorList>
            <person name="Das P."/>
            <person name="Kushwaha B."/>
            <person name="Joshi C.G."/>
            <person name="Kumar D."/>
            <person name="Nagpure N.S."/>
            <person name="Sahoo L."/>
            <person name="Das S.P."/>
            <person name="Bit A."/>
            <person name="Patnaik S."/>
            <person name="Meher P.K."/>
            <person name="Jayasankar P."/>
            <person name="Koringa P.G."/>
            <person name="Patel N.V."/>
            <person name="Hinsu A.T."/>
            <person name="Kumar R."/>
            <person name="Pandey M."/>
            <person name="Agarwal S."/>
            <person name="Srivastava S."/>
            <person name="Singh M."/>
            <person name="Iquebal M.A."/>
            <person name="Jaiswal S."/>
            <person name="Angadi U.B."/>
            <person name="Kumar N."/>
            <person name="Raza M."/>
            <person name="Shah T.M."/>
            <person name="Rai A."/>
            <person name="Jena J.K."/>
        </authorList>
    </citation>
    <scope>NUCLEOTIDE SEQUENCE [LARGE SCALE GENOMIC DNA]</scope>
    <source>
        <strain evidence="18">DASCIFA01</strain>
        <tissue evidence="18">Testis</tissue>
    </source>
</reference>
<dbReference type="PANTHER" id="PTHR11099">
    <property type="entry name" value="VACUOLAR SORTING PROTEIN 35"/>
    <property type="match status" value="1"/>
</dbReference>
<feature type="region of interest" description="Disordered" evidence="16">
    <location>
        <begin position="185"/>
        <end position="246"/>
    </location>
</feature>